<feature type="coiled-coil region" evidence="13">
    <location>
        <begin position="267"/>
        <end position="297"/>
    </location>
</feature>
<dbReference type="EMBL" id="BHWB01000004">
    <property type="protein sequence ID" value="GCB34653.1"/>
    <property type="molecule type" value="Genomic_DNA"/>
</dbReference>
<dbReference type="PANTHER" id="PTHR43711:SF31">
    <property type="entry name" value="HISTIDINE KINASE"/>
    <property type="match status" value="1"/>
</dbReference>
<dbReference type="InterPro" id="IPR050736">
    <property type="entry name" value="Sensor_HK_Regulatory"/>
</dbReference>
<comment type="caution">
    <text evidence="16">The sequence shown here is derived from an EMBL/GenBank/DDBJ whole genome shotgun (WGS) entry which is preliminary data.</text>
</comment>
<proteinExistence type="predicted"/>
<evidence type="ECO:0000256" key="5">
    <source>
        <dbReference type="ARBA" id="ARBA00022679"/>
    </source>
</evidence>
<dbReference type="InterPro" id="IPR004358">
    <property type="entry name" value="Sig_transdc_His_kin-like_C"/>
</dbReference>
<dbReference type="SUPFAM" id="SSF55785">
    <property type="entry name" value="PYP-like sensor domain (PAS domain)"/>
    <property type="match status" value="4"/>
</dbReference>
<evidence type="ECO:0000256" key="3">
    <source>
        <dbReference type="ARBA" id="ARBA00012438"/>
    </source>
</evidence>
<name>A0A401LT68_9BACE</name>
<keyword evidence="7" id="KW-0547">Nucleotide-binding</keyword>
<dbReference type="InterPro" id="IPR036890">
    <property type="entry name" value="HATPase_C_sf"/>
</dbReference>
<evidence type="ECO:0000256" key="9">
    <source>
        <dbReference type="ARBA" id="ARBA00022840"/>
    </source>
</evidence>
<dbReference type="Gene3D" id="3.30.450.20">
    <property type="entry name" value="PAS domain"/>
    <property type="match status" value="4"/>
</dbReference>
<dbReference type="RefSeq" id="WP_125040829.1">
    <property type="nucleotide sequence ID" value="NZ_BHWB01000004.1"/>
</dbReference>
<dbReference type="PROSITE" id="PS50113">
    <property type="entry name" value="PAC"/>
    <property type="match status" value="1"/>
</dbReference>
<feature type="coiled-coil region" evidence="13">
    <location>
        <begin position="522"/>
        <end position="553"/>
    </location>
</feature>
<dbReference type="GO" id="GO:0005524">
    <property type="term" value="F:ATP binding"/>
    <property type="evidence" value="ECO:0007669"/>
    <property type="project" value="UniProtKB-KW"/>
</dbReference>
<evidence type="ECO:0000259" key="15">
    <source>
        <dbReference type="PROSITE" id="PS50113"/>
    </source>
</evidence>
<evidence type="ECO:0000256" key="1">
    <source>
        <dbReference type="ARBA" id="ARBA00000085"/>
    </source>
</evidence>
<keyword evidence="13" id="KW-0175">Coiled coil</keyword>
<comment type="subcellular location">
    <subcellularLocation>
        <location evidence="2">Membrane</location>
    </subcellularLocation>
</comment>
<evidence type="ECO:0000256" key="8">
    <source>
        <dbReference type="ARBA" id="ARBA00022777"/>
    </source>
</evidence>
<keyword evidence="8" id="KW-0418">Kinase</keyword>
<dbReference type="Pfam" id="PF13426">
    <property type="entry name" value="PAS_9"/>
    <property type="match status" value="2"/>
</dbReference>
<dbReference type="InterPro" id="IPR035965">
    <property type="entry name" value="PAS-like_dom_sf"/>
</dbReference>
<dbReference type="SUPFAM" id="SSF55874">
    <property type="entry name" value="ATPase domain of HSP90 chaperone/DNA topoisomerase II/histidine kinase"/>
    <property type="match status" value="1"/>
</dbReference>
<evidence type="ECO:0000256" key="7">
    <source>
        <dbReference type="ARBA" id="ARBA00022741"/>
    </source>
</evidence>
<evidence type="ECO:0000256" key="12">
    <source>
        <dbReference type="ARBA" id="ARBA00023136"/>
    </source>
</evidence>
<evidence type="ECO:0000256" key="10">
    <source>
        <dbReference type="ARBA" id="ARBA00022989"/>
    </source>
</evidence>
<dbReference type="SMART" id="SM00388">
    <property type="entry name" value="HisKA"/>
    <property type="match status" value="1"/>
</dbReference>
<keyword evidence="9" id="KW-0067">ATP-binding</keyword>
<dbReference type="Pfam" id="PF00512">
    <property type="entry name" value="HisKA"/>
    <property type="match status" value="1"/>
</dbReference>
<accession>A0A401LT68</accession>
<dbReference type="CDD" id="cd00082">
    <property type="entry name" value="HisKA"/>
    <property type="match status" value="1"/>
</dbReference>
<keyword evidence="11" id="KW-0902">Two-component regulatory system</keyword>
<dbReference type="InterPro" id="IPR003594">
    <property type="entry name" value="HATPase_dom"/>
</dbReference>
<gene>
    <name evidence="16" type="ORF">KGMB02408_15980</name>
</gene>
<keyword evidence="4" id="KW-0597">Phosphoprotein</keyword>
<sequence length="774" mass="88216">MIAQKANIESNSDLQTPKTVLDYGTIFNKAPVGLEYYDKDGILVDINETALQIYGCADKEHLLKSRICFYDHPNYKSQIKNEADKYRTCTCNFNYDFDLLKKENYYLDSKRSGKVRIQNNIEPIINEKGEIEGTIVSTIEITEDTNLRYEQLYREKEIITEALPIGLAIYDKDGYQQFINPALASIFGVEDIEAHLAKHINLFEDPIISEHLKEKIRNNDITEASIEYSLQAVSQTNYFDTGLPETTIYLNCKSRKIKDKSGNVQAIMLLISDATNYERKNQELQEAYQNLSLALDAGDMAAWMFDIHTKMYYTILGNTIAGAGISQEDNLKILHPDDQQMQQDLLSSIARGEKEKGIAVFRYLSEDGKYHYYESQIIPKKKNGKITHLTGTQKDVTEWYKLTEKLKRINQQNTLILNNINSGLVYISADYKVIWENVSFIFPEQSNGKRYYEAGKLCYESAKDSDSPCQGCTMMRAMESKNVEHSEYSILGKTIEIYANPILNEQNEVEGVILRIDDITQRKQIQNELEATRNEALASNEQLKQARDKAEQSDKLKSAFLANMSHEIRTPLNAIVGFSELLHNTVNKEESAEYWKIISTNNNLLLTLIGDILDLSKIEAGYVDLVNREFDITQLFEEMATLYKQKMNDKVTFRCYTPYQSYIVNLDKNRLTQILTNFVNNAIKFTQEGSIEIGYAICNDFLRIYCSDTGIGISEENTVKVFGRFEKLNDFAQGTGLGLSICKAIVDAQGGTIGVNSKTNEGSTFWAELPLNKN</sequence>
<evidence type="ECO:0000256" key="13">
    <source>
        <dbReference type="SAM" id="Coils"/>
    </source>
</evidence>
<evidence type="ECO:0000256" key="6">
    <source>
        <dbReference type="ARBA" id="ARBA00022692"/>
    </source>
</evidence>
<dbReference type="SUPFAM" id="SSF47384">
    <property type="entry name" value="Homodimeric domain of signal transducing histidine kinase"/>
    <property type="match status" value="1"/>
</dbReference>
<dbReference type="EC" id="2.7.13.3" evidence="3"/>
<dbReference type="InterPro" id="IPR003661">
    <property type="entry name" value="HisK_dim/P_dom"/>
</dbReference>
<keyword evidence="6" id="KW-0812">Transmembrane</keyword>
<feature type="domain" description="Histidine kinase" evidence="14">
    <location>
        <begin position="563"/>
        <end position="773"/>
    </location>
</feature>
<dbReference type="Proteomes" id="UP000288079">
    <property type="component" value="Unassembled WGS sequence"/>
</dbReference>
<dbReference type="FunFam" id="1.10.287.130:FF:000004">
    <property type="entry name" value="Ethylene receptor 1"/>
    <property type="match status" value="1"/>
</dbReference>
<dbReference type="InterPro" id="IPR000014">
    <property type="entry name" value="PAS"/>
</dbReference>
<reference evidence="16 17" key="1">
    <citation type="submission" date="2018-10" db="EMBL/GenBank/DDBJ databases">
        <title>Draft Genome Sequence of Bacteroides sp. KCTC 15687.</title>
        <authorList>
            <person name="Yu S.Y."/>
            <person name="Kim J.S."/>
            <person name="Oh B.S."/>
            <person name="Park S.H."/>
            <person name="Kang S.W."/>
            <person name="Park J.E."/>
            <person name="Choi S.H."/>
            <person name="Han K.I."/>
            <person name="Lee K.C."/>
            <person name="Eom M.K."/>
            <person name="Suh M.K."/>
            <person name="Lee D.H."/>
            <person name="Yoon H."/>
            <person name="Kim B."/>
            <person name="Yang S.J."/>
            <person name="Lee J.S."/>
            <person name="Lee J.H."/>
        </authorList>
    </citation>
    <scope>NUCLEOTIDE SEQUENCE [LARGE SCALE GENOMIC DNA]</scope>
    <source>
        <strain evidence="16 17">KCTC 15687</strain>
    </source>
</reference>
<dbReference type="PRINTS" id="PR00344">
    <property type="entry name" value="BCTRLSENSOR"/>
</dbReference>
<dbReference type="GO" id="GO:0016020">
    <property type="term" value="C:membrane"/>
    <property type="evidence" value="ECO:0007669"/>
    <property type="project" value="UniProtKB-SubCell"/>
</dbReference>
<dbReference type="Pfam" id="PF02518">
    <property type="entry name" value="HATPase_c"/>
    <property type="match status" value="1"/>
</dbReference>
<evidence type="ECO:0000256" key="4">
    <source>
        <dbReference type="ARBA" id="ARBA00022553"/>
    </source>
</evidence>
<keyword evidence="17" id="KW-1185">Reference proteome</keyword>
<evidence type="ECO:0000256" key="11">
    <source>
        <dbReference type="ARBA" id="ARBA00023012"/>
    </source>
</evidence>
<organism evidence="16 17">
    <name type="scientific">Bacteroides faecalis</name>
    <dbReference type="NCBI Taxonomy" id="2447885"/>
    <lineage>
        <taxon>Bacteria</taxon>
        <taxon>Pseudomonadati</taxon>
        <taxon>Bacteroidota</taxon>
        <taxon>Bacteroidia</taxon>
        <taxon>Bacteroidales</taxon>
        <taxon>Bacteroidaceae</taxon>
        <taxon>Bacteroides</taxon>
    </lineage>
</organism>
<keyword evidence="5" id="KW-0808">Transferase</keyword>
<dbReference type="PANTHER" id="PTHR43711">
    <property type="entry name" value="TWO-COMPONENT HISTIDINE KINASE"/>
    <property type="match status" value="1"/>
</dbReference>
<comment type="catalytic activity">
    <reaction evidence="1">
        <text>ATP + protein L-histidine = ADP + protein N-phospho-L-histidine.</text>
        <dbReference type="EC" id="2.7.13.3"/>
    </reaction>
</comment>
<dbReference type="InterPro" id="IPR005467">
    <property type="entry name" value="His_kinase_dom"/>
</dbReference>
<dbReference type="Gene3D" id="3.30.565.10">
    <property type="entry name" value="Histidine kinase-like ATPase, C-terminal domain"/>
    <property type="match status" value="1"/>
</dbReference>
<dbReference type="PROSITE" id="PS50109">
    <property type="entry name" value="HIS_KIN"/>
    <property type="match status" value="1"/>
</dbReference>
<dbReference type="AlphaFoldDB" id="A0A401LT68"/>
<keyword evidence="10" id="KW-1133">Transmembrane helix</keyword>
<evidence type="ECO:0000313" key="16">
    <source>
        <dbReference type="EMBL" id="GCB34653.1"/>
    </source>
</evidence>
<dbReference type="Gene3D" id="1.10.287.130">
    <property type="match status" value="1"/>
</dbReference>
<protein>
    <recommendedName>
        <fullName evidence="3">histidine kinase</fullName>
        <ecNumber evidence="3">2.7.13.3</ecNumber>
    </recommendedName>
</protein>
<dbReference type="InterPro" id="IPR000700">
    <property type="entry name" value="PAS-assoc_C"/>
</dbReference>
<dbReference type="SMART" id="SM00387">
    <property type="entry name" value="HATPase_c"/>
    <property type="match status" value="1"/>
</dbReference>
<dbReference type="InterPro" id="IPR036097">
    <property type="entry name" value="HisK_dim/P_sf"/>
</dbReference>
<evidence type="ECO:0000313" key="17">
    <source>
        <dbReference type="Proteomes" id="UP000288079"/>
    </source>
</evidence>
<feature type="domain" description="PAC" evidence="15">
    <location>
        <begin position="481"/>
        <end position="531"/>
    </location>
</feature>
<dbReference type="GO" id="GO:0000155">
    <property type="term" value="F:phosphorelay sensor kinase activity"/>
    <property type="evidence" value="ECO:0007669"/>
    <property type="project" value="InterPro"/>
</dbReference>
<keyword evidence="12" id="KW-0472">Membrane</keyword>
<dbReference type="OrthoDB" id="9796457at2"/>
<evidence type="ECO:0000256" key="2">
    <source>
        <dbReference type="ARBA" id="ARBA00004370"/>
    </source>
</evidence>
<evidence type="ECO:0000259" key="14">
    <source>
        <dbReference type="PROSITE" id="PS50109"/>
    </source>
</evidence>